<reference evidence="4" key="1">
    <citation type="submission" date="2020-10" db="EMBL/GenBank/DDBJ databases">
        <authorList>
            <person name="Gilroy R."/>
        </authorList>
    </citation>
    <scope>NUCLEOTIDE SEQUENCE</scope>
    <source>
        <strain evidence="4">4509</strain>
    </source>
</reference>
<keyword evidence="1 2" id="KW-0238">DNA-binding</keyword>
<organism evidence="4 5">
    <name type="scientific">Candidatus Egerieicola faecale</name>
    <dbReference type="NCBI Taxonomy" id="2840774"/>
    <lineage>
        <taxon>Bacteria</taxon>
        <taxon>Bacillati</taxon>
        <taxon>Bacillota</taxon>
        <taxon>Clostridia</taxon>
        <taxon>Eubacteriales</taxon>
        <taxon>Oscillospiraceae</taxon>
        <taxon>Oscillospiraceae incertae sedis</taxon>
        <taxon>Candidatus Egerieicola</taxon>
    </lineage>
</organism>
<dbReference type="InterPro" id="IPR050624">
    <property type="entry name" value="HTH-type_Tx_Regulator"/>
</dbReference>
<feature type="domain" description="HTH tetR-type" evidence="3">
    <location>
        <begin position="4"/>
        <end position="64"/>
    </location>
</feature>
<proteinExistence type="predicted"/>
<feature type="DNA-binding region" description="H-T-H motif" evidence="2">
    <location>
        <begin position="27"/>
        <end position="46"/>
    </location>
</feature>
<evidence type="ECO:0000256" key="2">
    <source>
        <dbReference type="PROSITE-ProRule" id="PRU00335"/>
    </source>
</evidence>
<dbReference type="PANTHER" id="PTHR43479">
    <property type="entry name" value="ACREF/ENVCD OPERON REPRESSOR-RELATED"/>
    <property type="match status" value="1"/>
</dbReference>
<gene>
    <name evidence="4" type="ORF">IAD19_03725</name>
</gene>
<dbReference type="Gene3D" id="1.10.357.10">
    <property type="entry name" value="Tetracycline Repressor, domain 2"/>
    <property type="match status" value="1"/>
</dbReference>
<dbReference type="InterPro" id="IPR001647">
    <property type="entry name" value="HTH_TetR"/>
</dbReference>
<dbReference type="GO" id="GO:0003677">
    <property type="term" value="F:DNA binding"/>
    <property type="evidence" value="ECO:0007669"/>
    <property type="project" value="UniProtKB-UniRule"/>
</dbReference>
<dbReference type="Pfam" id="PF00440">
    <property type="entry name" value="TetR_N"/>
    <property type="match status" value="1"/>
</dbReference>
<evidence type="ECO:0000256" key="1">
    <source>
        <dbReference type="ARBA" id="ARBA00023125"/>
    </source>
</evidence>
<evidence type="ECO:0000259" key="3">
    <source>
        <dbReference type="PROSITE" id="PS50977"/>
    </source>
</evidence>
<dbReference type="AlphaFoldDB" id="A0A9D1IRW5"/>
<sequence>MSNLVTKTKIKDAFRELTSQSSFAKVKVADIIAKAGISRMTFYRYYLDKYHLLEETLYDDFTRFENIYGKNVTWKDMVMSILYVICNNKPFYKKILEDSEAKEYYFETSRRISYQYTGDTAENGTYIAWEGTLSQWAQNDFRETPEEVYRTVVSNLPLREVLSGQELERVIQKYESTTMEDFKQRNQKS</sequence>
<dbReference type="PROSITE" id="PS50977">
    <property type="entry name" value="HTH_TETR_2"/>
    <property type="match status" value="1"/>
</dbReference>
<dbReference type="SUPFAM" id="SSF46689">
    <property type="entry name" value="Homeodomain-like"/>
    <property type="match status" value="1"/>
</dbReference>
<accession>A0A9D1IRW5</accession>
<dbReference type="EMBL" id="DVMX01000072">
    <property type="protein sequence ID" value="HIU41641.1"/>
    <property type="molecule type" value="Genomic_DNA"/>
</dbReference>
<dbReference type="Proteomes" id="UP000824082">
    <property type="component" value="Unassembled WGS sequence"/>
</dbReference>
<evidence type="ECO:0000313" key="5">
    <source>
        <dbReference type="Proteomes" id="UP000824082"/>
    </source>
</evidence>
<dbReference type="PANTHER" id="PTHR43479:SF7">
    <property type="entry name" value="TETR-FAMILY TRANSCRIPTIONAL REGULATOR"/>
    <property type="match status" value="1"/>
</dbReference>
<comment type="caution">
    <text evidence="4">The sequence shown here is derived from an EMBL/GenBank/DDBJ whole genome shotgun (WGS) entry which is preliminary data.</text>
</comment>
<protein>
    <submittedName>
        <fullName evidence="4">TetR family transcriptional regulator</fullName>
    </submittedName>
</protein>
<evidence type="ECO:0000313" key="4">
    <source>
        <dbReference type="EMBL" id="HIU41641.1"/>
    </source>
</evidence>
<dbReference type="InterPro" id="IPR009057">
    <property type="entry name" value="Homeodomain-like_sf"/>
</dbReference>
<name>A0A9D1IRW5_9FIRM</name>
<reference evidence="4" key="2">
    <citation type="journal article" date="2021" name="PeerJ">
        <title>Extensive microbial diversity within the chicken gut microbiome revealed by metagenomics and culture.</title>
        <authorList>
            <person name="Gilroy R."/>
            <person name="Ravi A."/>
            <person name="Getino M."/>
            <person name="Pursley I."/>
            <person name="Horton D.L."/>
            <person name="Alikhan N.F."/>
            <person name="Baker D."/>
            <person name="Gharbi K."/>
            <person name="Hall N."/>
            <person name="Watson M."/>
            <person name="Adriaenssens E.M."/>
            <person name="Foster-Nyarko E."/>
            <person name="Jarju S."/>
            <person name="Secka A."/>
            <person name="Antonio M."/>
            <person name="Oren A."/>
            <person name="Chaudhuri R.R."/>
            <person name="La Ragione R."/>
            <person name="Hildebrand F."/>
            <person name="Pallen M.J."/>
        </authorList>
    </citation>
    <scope>NUCLEOTIDE SEQUENCE</scope>
    <source>
        <strain evidence="4">4509</strain>
    </source>
</reference>